<dbReference type="PANTHER" id="PTHR47926">
    <property type="entry name" value="PENTATRICOPEPTIDE REPEAT-CONTAINING PROTEIN"/>
    <property type="match status" value="1"/>
</dbReference>
<evidence type="ECO:0000256" key="2">
    <source>
        <dbReference type="PROSITE-ProRule" id="PRU00708"/>
    </source>
</evidence>
<dbReference type="PANTHER" id="PTHR47926:SF540">
    <property type="entry name" value="PENTATRICOPEPTIDE REPEAT-CONTAINING PROTEIN"/>
    <property type="match status" value="1"/>
</dbReference>
<dbReference type="InterPro" id="IPR046848">
    <property type="entry name" value="E_motif"/>
</dbReference>
<dbReference type="Pfam" id="PF01535">
    <property type="entry name" value="PPR"/>
    <property type="match status" value="4"/>
</dbReference>
<gene>
    <name evidence="3" type="ORF">ZIOFF_052816</name>
</gene>
<dbReference type="Pfam" id="PF20431">
    <property type="entry name" value="E_motif"/>
    <property type="match status" value="1"/>
</dbReference>
<dbReference type="FunFam" id="1.25.40.10:FF:000090">
    <property type="entry name" value="Pentatricopeptide repeat-containing protein, chloroplastic"/>
    <property type="match status" value="1"/>
</dbReference>
<feature type="repeat" description="PPR" evidence="2">
    <location>
        <begin position="262"/>
        <end position="292"/>
    </location>
</feature>
<dbReference type="EMBL" id="JACMSC010000014">
    <property type="protein sequence ID" value="KAG6491465.1"/>
    <property type="molecule type" value="Genomic_DNA"/>
</dbReference>
<organism evidence="3 4">
    <name type="scientific">Zingiber officinale</name>
    <name type="common">Ginger</name>
    <name type="synonym">Amomum zingiber</name>
    <dbReference type="NCBI Taxonomy" id="94328"/>
    <lineage>
        <taxon>Eukaryota</taxon>
        <taxon>Viridiplantae</taxon>
        <taxon>Streptophyta</taxon>
        <taxon>Embryophyta</taxon>
        <taxon>Tracheophyta</taxon>
        <taxon>Spermatophyta</taxon>
        <taxon>Magnoliopsida</taxon>
        <taxon>Liliopsida</taxon>
        <taxon>Zingiberales</taxon>
        <taxon>Zingiberaceae</taxon>
        <taxon>Zingiber</taxon>
    </lineage>
</organism>
<feature type="repeat" description="PPR" evidence="2">
    <location>
        <begin position="398"/>
        <end position="432"/>
    </location>
</feature>
<dbReference type="AlphaFoldDB" id="A0A8J5FVC1"/>
<keyword evidence="1" id="KW-0677">Repeat</keyword>
<dbReference type="GO" id="GO:0003723">
    <property type="term" value="F:RNA binding"/>
    <property type="evidence" value="ECO:0007669"/>
    <property type="project" value="InterPro"/>
</dbReference>
<name>A0A8J5FVC1_ZINOF</name>
<dbReference type="InterPro" id="IPR002885">
    <property type="entry name" value="PPR_rpt"/>
</dbReference>
<accession>A0A8J5FVC1</accession>
<feature type="repeat" description="PPR" evidence="2">
    <location>
        <begin position="161"/>
        <end position="195"/>
    </location>
</feature>
<dbReference type="GO" id="GO:0009451">
    <property type="term" value="P:RNA modification"/>
    <property type="evidence" value="ECO:0007669"/>
    <property type="project" value="InterPro"/>
</dbReference>
<dbReference type="Pfam" id="PF13041">
    <property type="entry name" value="PPR_2"/>
    <property type="match status" value="2"/>
</dbReference>
<dbReference type="FunFam" id="1.25.40.10:FF:000348">
    <property type="entry name" value="Pentatricopeptide repeat-containing protein chloroplastic"/>
    <property type="match status" value="1"/>
</dbReference>
<reference evidence="3 4" key="1">
    <citation type="submission" date="2020-08" db="EMBL/GenBank/DDBJ databases">
        <title>Plant Genome Project.</title>
        <authorList>
            <person name="Zhang R.-G."/>
        </authorList>
    </citation>
    <scope>NUCLEOTIDE SEQUENCE [LARGE SCALE GENOMIC DNA]</scope>
    <source>
        <tissue evidence="3">Rhizome</tissue>
    </source>
</reference>
<evidence type="ECO:0000313" key="4">
    <source>
        <dbReference type="Proteomes" id="UP000734854"/>
    </source>
</evidence>
<comment type="caution">
    <text evidence="3">The sequence shown here is derived from an EMBL/GenBank/DDBJ whole genome shotgun (WGS) entry which is preliminary data.</text>
</comment>
<dbReference type="Proteomes" id="UP000734854">
    <property type="component" value="Unassembled WGS sequence"/>
</dbReference>
<evidence type="ECO:0000313" key="3">
    <source>
        <dbReference type="EMBL" id="KAG6491465.1"/>
    </source>
</evidence>
<dbReference type="SUPFAM" id="SSF48452">
    <property type="entry name" value="TPR-like"/>
    <property type="match status" value="1"/>
</dbReference>
<dbReference type="InterPro" id="IPR046960">
    <property type="entry name" value="PPR_At4g14850-like_plant"/>
</dbReference>
<dbReference type="PROSITE" id="PS51375">
    <property type="entry name" value="PPR"/>
    <property type="match status" value="4"/>
</dbReference>
<evidence type="ECO:0000256" key="1">
    <source>
        <dbReference type="ARBA" id="ARBA00022737"/>
    </source>
</evidence>
<evidence type="ECO:0008006" key="5">
    <source>
        <dbReference type="Google" id="ProtNLM"/>
    </source>
</evidence>
<dbReference type="NCBIfam" id="TIGR00756">
    <property type="entry name" value="PPR"/>
    <property type="match status" value="4"/>
</dbReference>
<proteinExistence type="predicted"/>
<protein>
    <recommendedName>
        <fullName evidence="5">Pentatricopeptide repeat-containing protein</fullName>
    </recommendedName>
</protein>
<dbReference type="InterPro" id="IPR011990">
    <property type="entry name" value="TPR-like_helical_dom_sf"/>
</dbReference>
<sequence length="594" mass="66121">MGGELEKCLDKQRRCCRRLQVSKFELAVRNERLGFNFWMRSGLVINSDPLFPSIRSSTPVFLRNGTCVPRVSVMHLRGGGALHRLRQPTDARTYAALLRSLARSPCPSPLRRLRQIHAHLALLGILHDDDAPLAARLASAYARSDDFPSASLLLHHADRPSTLLFNALLRSHSLRGSPLEILCLFRRMLALGLPPDHFTFPFALKAASDLSFLYLGRTLHLYTLRRGLHRDAYVGSSLINMYAKCGDLDDAHRMFNETALRLPSSWNALIAGYMRVGAFGAAENLFDEMPERNIISWTSMISGYCQSGLSGRALSLFHEMRQRDSEVKPNWVTVVSVLPACAHSTALEQGERIHQYAAAMGFDSHPIVQIALVGMYSKCGNLTKARQLFDKIPHGDKDVTAWNSMITSYASHGLGCEAVSTFEGMLRSGIRPDPITFTGLLSGCSHSGLIDQGLAYFDSMKTVYHVKPQSEHYACVVDLYSRAGRLVEAMRMIERMETEAGASVWGALLSACRNHGNVELAEVAASKLFEIEPENSANYALLWNMYSELGRWDEVKRVKALMREKGTKKNPGFSWTETSAKVCAPQTTDVYMSS</sequence>
<keyword evidence="4" id="KW-1185">Reference proteome</keyword>
<feature type="repeat" description="PPR" evidence="2">
    <location>
        <begin position="293"/>
        <end position="327"/>
    </location>
</feature>
<dbReference type="Gene3D" id="1.25.40.10">
    <property type="entry name" value="Tetratricopeptide repeat domain"/>
    <property type="match status" value="3"/>
</dbReference>